<evidence type="ECO:0000313" key="1">
    <source>
        <dbReference type="EMBL" id="MBC2668907.1"/>
    </source>
</evidence>
<gene>
    <name evidence="1" type="ORF">H7F53_07110</name>
</gene>
<dbReference type="Proteomes" id="UP000551327">
    <property type="component" value="Unassembled WGS sequence"/>
</dbReference>
<reference evidence="1 2" key="1">
    <citation type="submission" date="2020-08" db="EMBL/GenBank/DDBJ databases">
        <title>The genome sequence of type strain Novosphingobium piscinae KCTC 42194.</title>
        <authorList>
            <person name="Liu Y."/>
        </authorList>
    </citation>
    <scope>NUCLEOTIDE SEQUENCE [LARGE SCALE GENOMIC DNA]</scope>
    <source>
        <strain evidence="1 2">KCTC 42194</strain>
    </source>
</reference>
<proteinExistence type="predicted"/>
<dbReference type="RefSeq" id="WP_185678793.1">
    <property type="nucleotide sequence ID" value="NZ_JACLAX010000005.1"/>
</dbReference>
<dbReference type="EMBL" id="JACLAX010000005">
    <property type="protein sequence ID" value="MBC2668907.1"/>
    <property type="molecule type" value="Genomic_DNA"/>
</dbReference>
<sequence length="142" mass="15393">MPLASESAIARVAQGLIARTLPKAEWTHEAHFAAALWLLRYRADLAGPEAMRALISAYNHSVGVENSASAGYHHTITIASLRAAAAHLAAAQDQPLPAVLARLMASAQGRSDWLATYWTRDLLFSPAARRDWVEPDLAPLPF</sequence>
<evidence type="ECO:0000313" key="2">
    <source>
        <dbReference type="Proteomes" id="UP000551327"/>
    </source>
</evidence>
<organism evidence="1 2">
    <name type="scientific">Novosphingobium piscinae</name>
    <dbReference type="NCBI Taxonomy" id="1507448"/>
    <lineage>
        <taxon>Bacteria</taxon>
        <taxon>Pseudomonadati</taxon>
        <taxon>Pseudomonadota</taxon>
        <taxon>Alphaproteobacteria</taxon>
        <taxon>Sphingomonadales</taxon>
        <taxon>Sphingomonadaceae</taxon>
        <taxon>Novosphingobium</taxon>
    </lineage>
</organism>
<dbReference type="AlphaFoldDB" id="A0A7X1KPN2"/>
<accession>A0A7X1KPN2</accession>
<comment type="caution">
    <text evidence="1">The sequence shown here is derived from an EMBL/GenBank/DDBJ whole genome shotgun (WGS) entry which is preliminary data.</text>
</comment>
<name>A0A7X1KPN2_9SPHN</name>
<keyword evidence="2" id="KW-1185">Reference proteome</keyword>
<protein>
    <submittedName>
        <fullName evidence="1">Uncharacterized protein</fullName>
    </submittedName>
</protein>